<accession>A0A4Y7PFR2</accession>
<evidence type="ECO:0000256" key="1">
    <source>
        <dbReference type="ARBA" id="ARBA00022723"/>
    </source>
</evidence>
<dbReference type="GO" id="GO:0003677">
    <property type="term" value="F:DNA binding"/>
    <property type="evidence" value="ECO:0007669"/>
    <property type="project" value="InterPro"/>
</dbReference>
<dbReference type="SMART" id="SM00279">
    <property type="entry name" value="HhH2"/>
    <property type="match status" value="1"/>
</dbReference>
<proteinExistence type="predicted"/>
<dbReference type="Pfam" id="PF00867">
    <property type="entry name" value="XPG_I"/>
    <property type="match status" value="1"/>
</dbReference>
<dbReference type="InterPro" id="IPR006084">
    <property type="entry name" value="XPG/Rad2"/>
</dbReference>
<evidence type="ECO:0000256" key="3">
    <source>
        <dbReference type="ARBA" id="ARBA00022842"/>
    </source>
</evidence>
<dbReference type="GO" id="GO:0008409">
    <property type="term" value="F:5'-3' exonuclease activity"/>
    <property type="evidence" value="ECO:0007669"/>
    <property type="project" value="TreeGrafter"/>
</dbReference>
<evidence type="ECO:0000313" key="5">
    <source>
        <dbReference type="EMBL" id="TDL13672.1"/>
    </source>
</evidence>
<organism evidence="5 6">
    <name type="scientific">Rickenella mellea</name>
    <dbReference type="NCBI Taxonomy" id="50990"/>
    <lineage>
        <taxon>Eukaryota</taxon>
        <taxon>Fungi</taxon>
        <taxon>Dikarya</taxon>
        <taxon>Basidiomycota</taxon>
        <taxon>Agaricomycotina</taxon>
        <taxon>Agaricomycetes</taxon>
        <taxon>Hymenochaetales</taxon>
        <taxon>Rickenellaceae</taxon>
        <taxon>Rickenella</taxon>
    </lineage>
</organism>
<reference evidence="5 6" key="1">
    <citation type="submission" date="2018-06" db="EMBL/GenBank/DDBJ databases">
        <title>A transcriptomic atlas of mushroom development highlights an independent origin of complex multicellularity.</title>
        <authorList>
            <consortium name="DOE Joint Genome Institute"/>
            <person name="Krizsan K."/>
            <person name="Almasi E."/>
            <person name="Merenyi Z."/>
            <person name="Sahu N."/>
            <person name="Viragh M."/>
            <person name="Koszo T."/>
            <person name="Mondo S."/>
            <person name="Kiss B."/>
            <person name="Balint B."/>
            <person name="Kues U."/>
            <person name="Barry K."/>
            <person name="Hegedus J.C."/>
            <person name="Henrissat B."/>
            <person name="Johnson J."/>
            <person name="Lipzen A."/>
            <person name="Ohm R."/>
            <person name="Nagy I."/>
            <person name="Pangilinan J."/>
            <person name="Yan J."/>
            <person name="Xiong Y."/>
            <person name="Grigoriev I.V."/>
            <person name="Hibbett D.S."/>
            <person name="Nagy L.G."/>
        </authorList>
    </citation>
    <scope>NUCLEOTIDE SEQUENCE [LARGE SCALE GENOMIC DNA]</scope>
    <source>
        <strain evidence="5 6">SZMC22713</strain>
    </source>
</reference>
<dbReference type="GO" id="GO:0046872">
    <property type="term" value="F:metal ion binding"/>
    <property type="evidence" value="ECO:0007669"/>
    <property type="project" value="UniProtKB-KW"/>
</dbReference>
<dbReference type="STRING" id="50990.A0A4Y7PFR2"/>
<dbReference type="Proteomes" id="UP000294933">
    <property type="component" value="Unassembled WGS sequence"/>
</dbReference>
<feature type="domain" description="XPG-I" evidence="4">
    <location>
        <begin position="7"/>
        <end position="83"/>
    </location>
</feature>
<dbReference type="GO" id="GO:0005634">
    <property type="term" value="C:nucleus"/>
    <property type="evidence" value="ECO:0007669"/>
    <property type="project" value="TreeGrafter"/>
</dbReference>
<keyword evidence="3" id="KW-0460">Magnesium</keyword>
<protein>
    <recommendedName>
        <fullName evidence="4">XPG-I domain-containing protein</fullName>
    </recommendedName>
</protein>
<evidence type="ECO:0000259" key="4">
    <source>
        <dbReference type="Pfam" id="PF00867"/>
    </source>
</evidence>
<dbReference type="GO" id="GO:0017108">
    <property type="term" value="F:5'-flap endonuclease activity"/>
    <property type="evidence" value="ECO:0007669"/>
    <property type="project" value="TreeGrafter"/>
</dbReference>
<sequence length="203" mass="22308">MLLEAMGVPCIESSGPFEAEALASSLVINGHADFDVLIYEVPLIRNITNRKQPLITISGSSVRTALHLSRASYIDFALLLGTDFSQRIPNVGPARALKFIKKHGTIERVVAEERTRTPPRGPETWYLEQIGLAREVFATLPTVPEDVGLLVGKEEDRDAVSRIMGQFGLSRAVDDKYWDSGASLAGNYFEDDPTLRPALKSNP</sequence>
<dbReference type="VEuPathDB" id="FungiDB:BD410DRAFT_846717"/>
<dbReference type="PANTHER" id="PTHR11081:SF9">
    <property type="entry name" value="FLAP ENDONUCLEASE 1"/>
    <property type="match status" value="1"/>
</dbReference>
<dbReference type="SUPFAM" id="SSF47807">
    <property type="entry name" value="5' to 3' exonuclease, C-terminal subdomain"/>
    <property type="match status" value="1"/>
</dbReference>
<dbReference type="InterPro" id="IPR006086">
    <property type="entry name" value="XPG-I_dom"/>
</dbReference>
<gene>
    <name evidence="5" type="ORF">BD410DRAFT_846717</name>
</gene>
<dbReference type="InterPro" id="IPR029060">
    <property type="entry name" value="PIN-like_dom_sf"/>
</dbReference>
<keyword evidence="1" id="KW-0479">Metal-binding</keyword>
<dbReference type="InterPro" id="IPR008918">
    <property type="entry name" value="HhH2"/>
</dbReference>
<dbReference type="OrthoDB" id="31113at2759"/>
<keyword evidence="2" id="KW-0255">Endonuclease</keyword>
<dbReference type="AlphaFoldDB" id="A0A4Y7PFR2"/>
<dbReference type="PANTHER" id="PTHR11081">
    <property type="entry name" value="FLAP ENDONUCLEASE FAMILY MEMBER"/>
    <property type="match status" value="1"/>
</dbReference>
<dbReference type="GO" id="GO:0005737">
    <property type="term" value="C:cytoplasm"/>
    <property type="evidence" value="ECO:0007669"/>
    <property type="project" value="TreeGrafter"/>
</dbReference>
<keyword evidence="2" id="KW-0378">Hydrolase</keyword>
<dbReference type="InterPro" id="IPR036279">
    <property type="entry name" value="5-3_exonuclease_C_sf"/>
</dbReference>
<evidence type="ECO:0000256" key="2">
    <source>
        <dbReference type="ARBA" id="ARBA00022759"/>
    </source>
</evidence>
<name>A0A4Y7PFR2_9AGAM</name>
<dbReference type="EMBL" id="ML170499">
    <property type="protein sequence ID" value="TDL13672.1"/>
    <property type="molecule type" value="Genomic_DNA"/>
</dbReference>
<dbReference type="GO" id="GO:0006281">
    <property type="term" value="P:DNA repair"/>
    <property type="evidence" value="ECO:0007669"/>
    <property type="project" value="UniProtKB-ARBA"/>
</dbReference>
<dbReference type="SUPFAM" id="SSF88723">
    <property type="entry name" value="PIN domain-like"/>
    <property type="match status" value="1"/>
</dbReference>
<keyword evidence="2" id="KW-0540">Nuclease</keyword>
<evidence type="ECO:0000313" key="6">
    <source>
        <dbReference type="Proteomes" id="UP000294933"/>
    </source>
</evidence>
<keyword evidence="6" id="KW-1185">Reference proteome</keyword>
<dbReference type="Gene3D" id="1.10.150.20">
    <property type="entry name" value="5' to 3' exonuclease, C-terminal subdomain"/>
    <property type="match status" value="1"/>
</dbReference>
<dbReference type="Gene3D" id="3.40.50.1010">
    <property type="entry name" value="5'-nuclease"/>
    <property type="match status" value="1"/>
</dbReference>